<dbReference type="EMBL" id="GHWJ01010241">
    <property type="protein sequence ID" value="NOV42978.1"/>
    <property type="molecule type" value="Transcribed_RNA"/>
</dbReference>
<proteinExistence type="predicted"/>
<dbReference type="AlphaFoldDB" id="A0A6M2DCR8"/>
<keyword evidence="1" id="KW-1133">Transmembrane helix</keyword>
<sequence length="93" mass="10663">MGRHHTLHFCFASSCLSEVVFLIHLFLASHSHSFQCRTWLGLFLHCPQLKMPPHHRHPLHKNVMLCLILMVKLIGTLMDPAGATRQRSFPALL</sequence>
<name>A0A6M2DCR8_RHIMP</name>
<evidence type="ECO:0000256" key="1">
    <source>
        <dbReference type="SAM" id="Phobius"/>
    </source>
</evidence>
<dbReference type="PROSITE" id="PS51257">
    <property type="entry name" value="PROKAR_LIPOPROTEIN"/>
    <property type="match status" value="1"/>
</dbReference>
<organism evidence="2">
    <name type="scientific">Rhipicephalus microplus</name>
    <name type="common">Cattle tick</name>
    <name type="synonym">Boophilus microplus</name>
    <dbReference type="NCBI Taxonomy" id="6941"/>
    <lineage>
        <taxon>Eukaryota</taxon>
        <taxon>Metazoa</taxon>
        <taxon>Ecdysozoa</taxon>
        <taxon>Arthropoda</taxon>
        <taxon>Chelicerata</taxon>
        <taxon>Arachnida</taxon>
        <taxon>Acari</taxon>
        <taxon>Parasitiformes</taxon>
        <taxon>Ixodida</taxon>
        <taxon>Ixodoidea</taxon>
        <taxon>Ixodidae</taxon>
        <taxon>Rhipicephalinae</taxon>
        <taxon>Rhipicephalus</taxon>
        <taxon>Boophilus</taxon>
    </lineage>
</organism>
<reference evidence="2" key="1">
    <citation type="submission" date="2019-09" db="EMBL/GenBank/DDBJ databases">
        <title>Organ-specific transcriptomic study of the physiology of the cattle tick, Rhipicephalus microplus.</title>
        <authorList>
            <person name="Tirloni L."/>
            <person name="Braz G."/>
            <person name="Gandara A.C.P."/>
            <person name="Sabadin G.A."/>
            <person name="da Silva R.M."/>
            <person name="Guizzo M.G."/>
            <person name="Machado J.A."/>
            <person name="Costa E.P."/>
            <person name="Gomes H.F."/>
            <person name="Moraes J."/>
            <person name="Mota M.B.S."/>
            <person name="Mesquita R.D."/>
            <person name="Alvarenga P.H."/>
            <person name="Alves F."/>
            <person name="Seixas A."/>
            <person name="da Fonseca R.N."/>
            <person name="Fogaca A."/>
            <person name="Logullo C."/>
            <person name="Tanaka A."/>
            <person name="Daffre S."/>
            <person name="Termignoni C."/>
            <person name="Vaz I.S.Jr."/>
            <person name="Oliveira P.L."/>
            <person name="Ribeiro J.M."/>
        </authorList>
    </citation>
    <scope>NUCLEOTIDE SEQUENCE</scope>
    <source>
        <strain evidence="2">Porto Alegre</strain>
    </source>
</reference>
<evidence type="ECO:0000313" key="2">
    <source>
        <dbReference type="EMBL" id="NOV42978.1"/>
    </source>
</evidence>
<keyword evidence="1" id="KW-0812">Transmembrane</keyword>
<protein>
    <submittedName>
        <fullName evidence="2">Putative secreted protein</fullName>
    </submittedName>
</protein>
<feature type="transmembrane region" description="Helical" evidence="1">
    <location>
        <begin position="6"/>
        <end position="27"/>
    </location>
</feature>
<keyword evidence="1" id="KW-0472">Membrane</keyword>
<accession>A0A6M2DCR8</accession>